<dbReference type="CDD" id="cd03031">
    <property type="entry name" value="GRX_GRX_like"/>
    <property type="match status" value="1"/>
</dbReference>
<sequence>MGCVSSTFLDDEEQARIVRPSALSHHIVSLTSSTYGILTSLDQTQTPPLSAPPPPPPPPPPPLPLLPRSRSTVVKPSAEVINSWELMAGLDPNTPHKSLANTAISSSQEAKESKAQRSILFNSPSDLHKRANVLRPINGEKRGTHIRCLMESFEKRCPPGGAQAAVLYTTTLRGIRKTFEECNAVRVALDGLGFWIRERDVSMDLGFREELRELMKGTIEGPTVPRLFIKGRHIGGAKVVLQLHEEGKLAGLLEGLPKAQFNGCMCDGCGGMRFLPCFQCNGSRKIVVALSGEYKKGAIKGKVLRCIDCNENGLVLCPICS</sequence>
<dbReference type="SUPFAM" id="SSF52833">
    <property type="entry name" value="Thioredoxin-like"/>
    <property type="match status" value="1"/>
</dbReference>
<dbReference type="OrthoDB" id="423313at2759"/>
<evidence type="ECO:0000256" key="1">
    <source>
        <dbReference type="SAM" id="MobiDB-lite"/>
    </source>
</evidence>
<dbReference type="Gene3D" id="3.40.30.10">
    <property type="entry name" value="Glutaredoxin"/>
    <property type="match status" value="1"/>
</dbReference>
<comment type="caution">
    <text evidence="3">The sequence shown here is derived from an EMBL/GenBank/DDBJ whole genome shotgun (WGS) entry which is preliminary data.</text>
</comment>
<proteinExistence type="predicted"/>
<feature type="domain" description="Glutaredoxin" evidence="2">
    <location>
        <begin position="166"/>
        <end position="234"/>
    </location>
</feature>
<evidence type="ECO:0000313" key="3">
    <source>
        <dbReference type="EMBL" id="KAF3322099.1"/>
    </source>
</evidence>
<evidence type="ECO:0000313" key="4">
    <source>
        <dbReference type="Proteomes" id="UP000623129"/>
    </source>
</evidence>
<dbReference type="Proteomes" id="UP000623129">
    <property type="component" value="Unassembled WGS sequence"/>
</dbReference>
<dbReference type="PANTHER" id="PTHR45669">
    <property type="entry name" value="GLUTAREDOXIN DOMAIN-CONTAINING CYSTEINE-RICH PROTEIN CG12206-RELATED"/>
    <property type="match status" value="1"/>
</dbReference>
<dbReference type="PANTHER" id="PTHR45669:SF22">
    <property type="entry name" value="GLUTAREDOXIN DOMAIN-CONTAINING CYSTEINE-RICH PROTEIN CG12206-RELATED"/>
    <property type="match status" value="1"/>
</dbReference>
<dbReference type="Pfam" id="PF23733">
    <property type="entry name" value="GRXCR1-2_C"/>
    <property type="match status" value="1"/>
</dbReference>
<keyword evidence="4" id="KW-1185">Reference proteome</keyword>
<dbReference type="AlphaFoldDB" id="A0A833QNQ0"/>
<evidence type="ECO:0000259" key="2">
    <source>
        <dbReference type="Pfam" id="PF00462"/>
    </source>
</evidence>
<dbReference type="SUPFAM" id="SSF101447">
    <property type="entry name" value="Formin homology 2 domain (FH2 domain)"/>
    <property type="match status" value="1"/>
</dbReference>
<feature type="compositionally biased region" description="Pro residues" evidence="1">
    <location>
        <begin position="49"/>
        <end position="65"/>
    </location>
</feature>
<dbReference type="InterPro" id="IPR036249">
    <property type="entry name" value="Thioredoxin-like_sf"/>
</dbReference>
<dbReference type="Pfam" id="PF00462">
    <property type="entry name" value="Glutaredoxin"/>
    <property type="match status" value="1"/>
</dbReference>
<feature type="region of interest" description="Disordered" evidence="1">
    <location>
        <begin position="42"/>
        <end position="68"/>
    </location>
</feature>
<dbReference type="EMBL" id="SWLB01000025">
    <property type="protein sequence ID" value="KAF3322099.1"/>
    <property type="molecule type" value="Genomic_DNA"/>
</dbReference>
<accession>A0A833QNQ0</accession>
<organism evidence="3 4">
    <name type="scientific">Carex littledalei</name>
    <dbReference type="NCBI Taxonomy" id="544730"/>
    <lineage>
        <taxon>Eukaryota</taxon>
        <taxon>Viridiplantae</taxon>
        <taxon>Streptophyta</taxon>
        <taxon>Embryophyta</taxon>
        <taxon>Tracheophyta</taxon>
        <taxon>Spermatophyta</taxon>
        <taxon>Magnoliopsida</taxon>
        <taxon>Liliopsida</taxon>
        <taxon>Poales</taxon>
        <taxon>Cyperaceae</taxon>
        <taxon>Cyperoideae</taxon>
        <taxon>Cariceae</taxon>
        <taxon>Carex</taxon>
        <taxon>Carex subgen. Euthyceras</taxon>
    </lineage>
</organism>
<dbReference type="PROSITE" id="PS51354">
    <property type="entry name" value="GLUTAREDOXIN_2"/>
    <property type="match status" value="1"/>
</dbReference>
<reference evidence="3" key="1">
    <citation type="submission" date="2020-01" db="EMBL/GenBank/DDBJ databases">
        <title>Genome sequence of Kobresia littledalei, the first chromosome-level genome in the family Cyperaceae.</title>
        <authorList>
            <person name="Qu G."/>
        </authorList>
    </citation>
    <scope>NUCLEOTIDE SEQUENCE</scope>
    <source>
        <strain evidence="3">C.B.Clarke</strain>
        <tissue evidence="3">Leaf</tissue>
    </source>
</reference>
<gene>
    <name evidence="3" type="ORF">FCM35_KLT13240</name>
</gene>
<name>A0A833QNQ0_9POAL</name>
<protein>
    <submittedName>
        <fullName evidence="3">Glutaredoxin</fullName>
    </submittedName>
</protein>
<dbReference type="InterPro" id="IPR002109">
    <property type="entry name" value="Glutaredoxin"/>
</dbReference>